<dbReference type="GO" id="GO:0043565">
    <property type="term" value="F:sequence-specific DNA binding"/>
    <property type="evidence" value="ECO:0007669"/>
    <property type="project" value="InterPro"/>
</dbReference>
<dbReference type="InterPro" id="IPR002078">
    <property type="entry name" value="Sigma_54_int"/>
</dbReference>
<evidence type="ECO:0000256" key="3">
    <source>
        <dbReference type="ARBA" id="ARBA00023015"/>
    </source>
</evidence>
<dbReference type="CDD" id="cd00009">
    <property type="entry name" value="AAA"/>
    <property type="match status" value="1"/>
</dbReference>
<evidence type="ECO:0000256" key="1">
    <source>
        <dbReference type="ARBA" id="ARBA00022741"/>
    </source>
</evidence>
<dbReference type="InterPro" id="IPR003593">
    <property type="entry name" value="AAA+_ATPase"/>
</dbReference>
<dbReference type="RefSeq" id="WP_149306522.1">
    <property type="nucleotide sequence ID" value="NZ_SRSD01000003.1"/>
</dbReference>
<dbReference type="SMART" id="SM00382">
    <property type="entry name" value="AAA"/>
    <property type="match status" value="1"/>
</dbReference>
<name>A0A5A9XJY4_9BACT</name>
<dbReference type="PROSITE" id="PS00676">
    <property type="entry name" value="SIGMA54_INTERACT_2"/>
    <property type="match status" value="1"/>
</dbReference>
<dbReference type="FunFam" id="3.40.50.300:FF:000006">
    <property type="entry name" value="DNA-binding transcriptional regulator NtrC"/>
    <property type="match status" value="1"/>
</dbReference>
<keyword evidence="3" id="KW-0805">Transcription regulation</keyword>
<dbReference type="InterPro" id="IPR001789">
    <property type="entry name" value="Sig_transdc_resp-reg_receiver"/>
</dbReference>
<evidence type="ECO:0000256" key="4">
    <source>
        <dbReference type="ARBA" id="ARBA00023125"/>
    </source>
</evidence>
<dbReference type="Proteomes" id="UP000324298">
    <property type="component" value="Unassembled WGS sequence"/>
</dbReference>
<keyword evidence="6" id="KW-0597">Phosphoprotein</keyword>
<dbReference type="InterPro" id="IPR009057">
    <property type="entry name" value="Homeodomain-like_sf"/>
</dbReference>
<dbReference type="PROSITE" id="PS50045">
    <property type="entry name" value="SIGMA54_INTERACT_4"/>
    <property type="match status" value="1"/>
</dbReference>
<evidence type="ECO:0000313" key="10">
    <source>
        <dbReference type="Proteomes" id="UP000324298"/>
    </source>
</evidence>
<evidence type="ECO:0000313" key="9">
    <source>
        <dbReference type="EMBL" id="KAA0893204.1"/>
    </source>
</evidence>
<evidence type="ECO:0000256" key="5">
    <source>
        <dbReference type="ARBA" id="ARBA00023163"/>
    </source>
</evidence>
<dbReference type="Gene3D" id="3.40.50.300">
    <property type="entry name" value="P-loop containing nucleotide triphosphate hydrolases"/>
    <property type="match status" value="1"/>
</dbReference>
<dbReference type="Pfam" id="PF02954">
    <property type="entry name" value="HTH_8"/>
    <property type="match status" value="1"/>
</dbReference>
<keyword evidence="2" id="KW-0067">ATP-binding</keyword>
<dbReference type="InterPro" id="IPR027417">
    <property type="entry name" value="P-loop_NTPase"/>
</dbReference>
<sequence>MADKRRILLIDNEEGLCRMMEQVLLDNGYLARAYTSPLKAIEEFRPGAWDLLITDIKMPGMSGLEVLQKAKEQEKDIPVIMITAYATVDMSIQALRKGAYDMLTKPFEPEELIYRVKNALQQSRLLEENRELRAELEGKFCFDNIIGASGGLKSVLERVEKVAVRDTSVLITGESGTGKELIAQAIHYNSPRRERRFIAINCGALPETLLESELFGYKKGAFTGAKENRHGLLEAADGGTLFLDEVGNLPMNVQKTLLRFLQEKEFNRLGETTPTRVDVRVLSATNSDLKEAVKSGAFREDLYYRLNVVNIHLPPLRERTDDIPLLAAHFITLQNQKFDTMVKGFDKEAMQALCDCAWPGNIRQLKNVIEACMAMVGEEYISRETLDQFVEIGHEPVGIPPAAATTVGELPFNAALERFEADLLKGLLKKHGGNIDAAAREAGMNMVTIYRKIKKYGLKKDDYL</sequence>
<dbReference type="Gene3D" id="1.10.10.60">
    <property type="entry name" value="Homeodomain-like"/>
    <property type="match status" value="1"/>
</dbReference>
<dbReference type="InterPro" id="IPR025944">
    <property type="entry name" value="Sigma_54_int_dom_CS"/>
</dbReference>
<dbReference type="InterPro" id="IPR011006">
    <property type="entry name" value="CheY-like_superfamily"/>
</dbReference>
<dbReference type="PANTHER" id="PTHR32071">
    <property type="entry name" value="TRANSCRIPTIONAL REGULATORY PROTEIN"/>
    <property type="match status" value="1"/>
</dbReference>
<accession>A0A5A9XJY4</accession>
<dbReference type="Pfam" id="PF00158">
    <property type="entry name" value="Sigma54_activat"/>
    <property type="match status" value="1"/>
</dbReference>
<dbReference type="GO" id="GO:0006355">
    <property type="term" value="P:regulation of DNA-templated transcription"/>
    <property type="evidence" value="ECO:0007669"/>
    <property type="project" value="InterPro"/>
</dbReference>
<dbReference type="PROSITE" id="PS00675">
    <property type="entry name" value="SIGMA54_INTERACT_1"/>
    <property type="match status" value="1"/>
</dbReference>
<protein>
    <submittedName>
        <fullName evidence="9">Sigma-54-dependent Fis family transcriptional regulator</fullName>
    </submittedName>
</protein>
<evidence type="ECO:0000256" key="2">
    <source>
        <dbReference type="ARBA" id="ARBA00022840"/>
    </source>
</evidence>
<dbReference type="PANTHER" id="PTHR32071:SF113">
    <property type="entry name" value="ALGINATE BIOSYNTHESIS TRANSCRIPTIONAL REGULATORY PROTEIN ALGB"/>
    <property type="match status" value="1"/>
</dbReference>
<dbReference type="AlphaFoldDB" id="A0A5A9XJY4"/>
<feature type="domain" description="Sigma-54 factor interaction" evidence="7">
    <location>
        <begin position="145"/>
        <end position="374"/>
    </location>
</feature>
<dbReference type="Gene3D" id="3.40.50.2300">
    <property type="match status" value="1"/>
</dbReference>
<keyword evidence="4" id="KW-0238">DNA-binding</keyword>
<feature type="domain" description="Response regulatory" evidence="8">
    <location>
        <begin position="6"/>
        <end position="120"/>
    </location>
</feature>
<dbReference type="GO" id="GO:0005524">
    <property type="term" value="F:ATP binding"/>
    <property type="evidence" value="ECO:0007669"/>
    <property type="project" value="UniProtKB-KW"/>
</dbReference>
<dbReference type="GO" id="GO:0000160">
    <property type="term" value="P:phosphorelay signal transduction system"/>
    <property type="evidence" value="ECO:0007669"/>
    <property type="project" value="InterPro"/>
</dbReference>
<dbReference type="EMBL" id="SRSD01000003">
    <property type="protein sequence ID" value="KAA0893204.1"/>
    <property type="molecule type" value="Genomic_DNA"/>
</dbReference>
<comment type="caution">
    <text evidence="9">The sequence shown here is derived from an EMBL/GenBank/DDBJ whole genome shotgun (WGS) entry which is preliminary data.</text>
</comment>
<dbReference type="SMART" id="SM00448">
    <property type="entry name" value="REC"/>
    <property type="match status" value="1"/>
</dbReference>
<dbReference type="PROSITE" id="PS00688">
    <property type="entry name" value="SIGMA54_INTERACT_3"/>
    <property type="match status" value="1"/>
</dbReference>
<organism evidence="9 10">
    <name type="scientific">Oryzomonas rubra</name>
    <dbReference type="NCBI Taxonomy" id="2509454"/>
    <lineage>
        <taxon>Bacteria</taxon>
        <taxon>Pseudomonadati</taxon>
        <taxon>Thermodesulfobacteriota</taxon>
        <taxon>Desulfuromonadia</taxon>
        <taxon>Geobacterales</taxon>
        <taxon>Geobacteraceae</taxon>
        <taxon>Oryzomonas</taxon>
    </lineage>
</organism>
<dbReference type="InterPro" id="IPR002197">
    <property type="entry name" value="HTH_Fis"/>
</dbReference>
<evidence type="ECO:0000256" key="6">
    <source>
        <dbReference type="PROSITE-ProRule" id="PRU00169"/>
    </source>
</evidence>
<dbReference type="SUPFAM" id="SSF52540">
    <property type="entry name" value="P-loop containing nucleoside triphosphate hydrolases"/>
    <property type="match status" value="1"/>
</dbReference>
<proteinExistence type="predicted"/>
<dbReference type="InterPro" id="IPR025943">
    <property type="entry name" value="Sigma_54_int_dom_ATP-bd_2"/>
</dbReference>
<dbReference type="Pfam" id="PF00072">
    <property type="entry name" value="Response_reg"/>
    <property type="match status" value="1"/>
</dbReference>
<keyword evidence="10" id="KW-1185">Reference proteome</keyword>
<feature type="modified residue" description="4-aspartylphosphate" evidence="6">
    <location>
        <position position="55"/>
    </location>
</feature>
<dbReference type="InterPro" id="IPR025662">
    <property type="entry name" value="Sigma_54_int_dom_ATP-bd_1"/>
</dbReference>
<dbReference type="InterPro" id="IPR058031">
    <property type="entry name" value="AAA_lid_NorR"/>
</dbReference>
<gene>
    <name evidence="9" type="ORF">ET418_05130</name>
</gene>
<evidence type="ECO:0000259" key="7">
    <source>
        <dbReference type="PROSITE" id="PS50045"/>
    </source>
</evidence>
<keyword evidence="5" id="KW-0804">Transcription</keyword>
<evidence type="ECO:0000259" key="8">
    <source>
        <dbReference type="PROSITE" id="PS50110"/>
    </source>
</evidence>
<dbReference type="Pfam" id="PF25601">
    <property type="entry name" value="AAA_lid_14"/>
    <property type="match status" value="1"/>
</dbReference>
<reference evidence="9 10" key="1">
    <citation type="submission" date="2019-04" db="EMBL/GenBank/DDBJ databases">
        <title>Geobacter ruber sp. nov., ferric-reducing bacteria isolated from paddy soil.</title>
        <authorList>
            <person name="Xu Z."/>
            <person name="Masuda Y."/>
            <person name="Itoh H."/>
            <person name="Senoo K."/>
        </authorList>
    </citation>
    <scope>NUCLEOTIDE SEQUENCE [LARGE SCALE GENOMIC DNA]</scope>
    <source>
        <strain evidence="9 10">Red88</strain>
    </source>
</reference>
<dbReference type="SUPFAM" id="SSF52172">
    <property type="entry name" value="CheY-like"/>
    <property type="match status" value="1"/>
</dbReference>
<dbReference type="SUPFAM" id="SSF46689">
    <property type="entry name" value="Homeodomain-like"/>
    <property type="match status" value="1"/>
</dbReference>
<dbReference type="PROSITE" id="PS50110">
    <property type="entry name" value="RESPONSE_REGULATORY"/>
    <property type="match status" value="1"/>
</dbReference>
<dbReference type="Gene3D" id="1.10.8.60">
    <property type="match status" value="1"/>
</dbReference>
<dbReference type="PRINTS" id="PR01590">
    <property type="entry name" value="HTHFIS"/>
</dbReference>
<dbReference type="OrthoDB" id="9814761at2"/>
<keyword evidence="1" id="KW-0547">Nucleotide-binding</keyword>